<evidence type="ECO:0000313" key="7">
    <source>
        <dbReference type="EMBL" id="CAF9942676.1"/>
    </source>
</evidence>
<evidence type="ECO:0000256" key="1">
    <source>
        <dbReference type="ARBA" id="ARBA00022723"/>
    </source>
</evidence>
<dbReference type="PANTHER" id="PTHR12197">
    <property type="entry name" value="HISTONE-LYSINE N-METHYLTRANSFERASE SMYD"/>
    <property type="match status" value="1"/>
</dbReference>
<accession>A0A8H3PJ72</accession>
<evidence type="ECO:0000256" key="3">
    <source>
        <dbReference type="ARBA" id="ARBA00022833"/>
    </source>
</evidence>
<organism evidence="7 8">
    <name type="scientific">Alectoria fallacina</name>
    <dbReference type="NCBI Taxonomy" id="1903189"/>
    <lineage>
        <taxon>Eukaryota</taxon>
        <taxon>Fungi</taxon>
        <taxon>Dikarya</taxon>
        <taxon>Ascomycota</taxon>
        <taxon>Pezizomycotina</taxon>
        <taxon>Lecanoromycetes</taxon>
        <taxon>OSLEUM clade</taxon>
        <taxon>Lecanoromycetidae</taxon>
        <taxon>Lecanorales</taxon>
        <taxon>Lecanorineae</taxon>
        <taxon>Parmeliaceae</taxon>
        <taxon>Alectoria</taxon>
    </lineage>
</organism>
<keyword evidence="1" id="KW-0479">Metal-binding</keyword>
<comment type="caution">
    <text evidence="7">The sequence shown here is derived from an EMBL/GenBank/DDBJ whole genome shotgun (WGS) entry which is preliminary data.</text>
</comment>
<dbReference type="EMBL" id="CAJPDR010000790">
    <property type="protein sequence ID" value="CAF9942676.1"/>
    <property type="molecule type" value="Genomic_DNA"/>
</dbReference>
<evidence type="ECO:0000259" key="6">
    <source>
        <dbReference type="PROSITE" id="PS50865"/>
    </source>
</evidence>
<keyword evidence="8" id="KW-1185">Reference proteome</keyword>
<dbReference type="InterPro" id="IPR050869">
    <property type="entry name" value="H3K4_H4K5_MeTrfase"/>
</dbReference>
<dbReference type="Gene3D" id="1.10.220.160">
    <property type="match status" value="1"/>
</dbReference>
<dbReference type="GO" id="GO:0008270">
    <property type="term" value="F:zinc ion binding"/>
    <property type="evidence" value="ECO:0007669"/>
    <property type="project" value="UniProtKB-KW"/>
</dbReference>
<dbReference type="InterPro" id="IPR046341">
    <property type="entry name" value="SET_dom_sf"/>
</dbReference>
<reference evidence="7" key="1">
    <citation type="submission" date="2021-03" db="EMBL/GenBank/DDBJ databases">
        <authorList>
            <person name="Tagirdzhanova G."/>
        </authorList>
    </citation>
    <scope>NUCLEOTIDE SEQUENCE</scope>
</reference>
<name>A0A8H3PJ72_9LECA</name>
<keyword evidence="2 4" id="KW-0863">Zinc-finger</keyword>
<dbReference type="AlphaFoldDB" id="A0A8H3PJ72"/>
<dbReference type="Proteomes" id="UP000664203">
    <property type="component" value="Unassembled WGS sequence"/>
</dbReference>
<dbReference type="SUPFAM" id="SSF82199">
    <property type="entry name" value="SET domain"/>
    <property type="match status" value="1"/>
</dbReference>
<evidence type="ECO:0008006" key="9">
    <source>
        <dbReference type="Google" id="ProtNLM"/>
    </source>
</evidence>
<evidence type="ECO:0000259" key="5">
    <source>
        <dbReference type="PROSITE" id="PS50280"/>
    </source>
</evidence>
<evidence type="ECO:0000313" key="8">
    <source>
        <dbReference type="Proteomes" id="UP000664203"/>
    </source>
</evidence>
<feature type="domain" description="SET" evidence="5">
    <location>
        <begin position="4"/>
        <end position="256"/>
    </location>
</feature>
<dbReference type="PROSITE" id="PS50280">
    <property type="entry name" value="SET"/>
    <property type="match status" value="1"/>
</dbReference>
<sequence>MATLPTYLYTQKDPDAGTGLFASEAIPPGVEILRVDRPLVSVLDTPHLKDTCSECCLWLPENGYGGDSQSKRLRACQGCMITKYCCKECQTKSWKRTHKYECKIFAKLYPHVLPNTVRIVMQLLLRRKAITLPDPEWRAFLDLQSHVEEFRSSQVTNEDGLTTWHTIELMSQAASSYSGSKEPVSFTQTLTARILINTHTLTTSTLDPLGLCLSPYSALLNHSCTPNTAIIFSGSTLTLRSLAAIPAKSELSISYVDTTNPSLTRQSELRSRYFFNCTCSACSAGITNGLPDPRPDHNFDAIKGRAVAIQAAASTLPPDREAALLKRALSFLSRYPPHRQPNPSIFHTAFLNAIGTQSWAIALSYALKAYFFIDPLHYQLSWHPVRVVRKWVLLRLVTQIIGLVSAGDGRIKWLENFGINWQIVAMGFFQELSDGARLSHGSNSPFAAEVKAFGEGAGMGRDKVERILLEEEWAKLRKVADDQRETLREEGNED</sequence>
<dbReference type="InterPro" id="IPR002893">
    <property type="entry name" value="Znf_MYND"/>
</dbReference>
<dbReference type="InterPro" id="IPR001214">
    <property type="entry name" value="SET_dom"/>
</dbReference>
<feature type="domain" description="MYND-type" evidence="6">
    <location>
        <begin position="52"/>
        <end position="102"/>
    </location>
</feature>
<dbReference type="SMART" id="SM00317">
    <property type="entry name" value="SET"/>
    <property type="match status" value="1"/>
</dbReference>
<evidence type="ECO:0000256" key="4">
    <source>
        <dbReference type="PROSITE-ProRule" id="PRU00134"/>
    </source>
</evidence>
<dbReference type="Pfam" id="PF00856">
    <property type="entry name" value="SET"/>
    <property type="match status" value="1"/>
</dbReference>
<dbReference type="Gene3D" id="6.10.140.2220">
    <property type="match status" value="1"/>
</dbReference>
<evidence type="ECO:0000256" key="2">
    <source>
        <dbReference type="ARBA" id="ARBA00022771"/>
    </source>
</evidence>
<keyword evidence="3" id="KW-0862">Zinc</keyword>
<gene>
    <name evidence="7" type="ORF">ALECFALPRED_009905</name>
</gene>
<dbReference type="PANTHER" id="PTHR12197:SF251">
    <property type="entry name" value="EG:BACR7C10.4 PROTEIN"/>
    <property type="match status" value="1"/>
</dbReference>
<dbReference type="PROSITE" id="PS50865">
    <property type="entry name" value="ZF_MYND_2"/>
    <property type="match status" value="1"/>
</dbReference>
<dbReference type="GO" id="GO:0005634">
    <property type="term" value="C:nucleus"/>
    <property type="evidence" value="ECO:0007669"/>
    <property type="project" value="TreeGrafter"/>
</dbReference>
<protein>
    <recommendedName>
        <fullName evidence="9">MYND-type zinc finger protein samB</fullName>
    </recommendedName>
</protein>
<dbReference type="Gene3D" id="2.170.270.10">
    <property type="entry name" value="SET domain"/>
    <property type="match status" value="1"/>
</dbReference>
<proteinExistence type="predicted"/>
<dbReference type="OrthoDB" id="5945798at2759"/>